<dbReference type="Pfam" id="PF13614">
    <property type="entry name" value="AAA_31"/>
    <property type="match status" value="1"/>
</dbReference>
<feature type="region of interest" description="Disordered" evidence="1">
    <location>
        <begin position="249"/>
        <end position="309"/>
    </location>
</feature>
<evidence type="ECO:0000259" key="2">
    <source>
        <dbReference type="Pfam" id="PF13614"/>
    </source>
</evidence>
<dbReference type="InterPro" id="IPR025669">
    <property type="entry name" value="AAA_dom"/>
</dbReference>
<dbReference type="InterPro" id="IPR027417">
    <property type="entry name" value="P-loop_NTPase"/>
</dbReference>
<protein>
    <recommendedName>
        <fullName evidence="2">AAA domain-containing protein</fullName>
    </recommendedName>
</protein>
<organism evidence="3 4">
    <name type="scientific">Sorangium cellulosum</name>
    <name type="common">Polyangium cellulosum</name>
    <dbReference type="NCBI Taxonomy" id="56"/>
    <lineage>
        <taxon>Bacteria</taxon>
        <taxon>Pseudomonadati</taxon>
        <taxon>Myxococcota</taxon>
        <taxon>Polyangia</taxon>
        <taxon>Polyangiales</taxon>
        <taxon>Polyangiaceae</taxon>
        <taxon>Sorangium</taxon>
    </lineage>
</organism>
<feature type="compositionally biased region" description="Basic and acidic residues" evidence="1">
    <location>
        <begin position="298"/>
        <end position="309"/>
    </location>
</feature>
<dbReference type="Gene3D" id="3.40.50.300">
    <property type="entry name" value="P-loop containing nucleotide triphosphate hydrolases"/>
    <property type="match status" value="1"/>
</dbReference>
<dbReference type="SUPFAM" id="SSF52540">
    <property type="entry name" value="P-loop containing nucleoside triphosphate hydrolases"/>
    <property type="match status" value="1"/>
</dbReference>
<dbReference type="InterPro" id="IPR050678">
    <property type="entry name" value="DNA_Partitioning_ATPase"/>
</dbReference>
<feature type="domain" description="AAA" evidence="2">
    <location>
        <begin position="9"/>
        <end position="205"/>
    </location>
</feature>
<name>A0A150TJ33_SORCE</name>
<dbReference type="EMBL" id="JEME01002295">
    <property type="protein sequence ID" value="KYG04700.1"/>
    <property type="molecule type" value="Genomic_DNA"/>
</dbReference>
<feature type="compositionally biased region" description="Low complexity" evidence="1">
    <location>
        <begin position="273"/>
        <end position="289"/>
    </location>
</feature>
<proteinExistence type="predicted"/>
<dbReference type="PANTHER" id="PTHR13696">
    <property type="entry name" value="P-LOOP CONTAINING NUCLEOSIDE TRIPHOSPHATE HYDROLASE"/>
    <property type="match status" value="1"/>
</dbReference>
<accession>A0A150TJ33</accession>
<dbReference type="AlphaFoldDB" id="A0A150TJ33"/>
<gene>
    <name evidence="3" type="ORF">BE21_45265</name>
</gene>
<comment type="caution">
    <text evidence="3">The sequence shown here is derived from an EMBL/GenBank/DDBJ whole genome shotgun (WGS) entry which is preliminary data.</text>
</comment>
<sequence length="309" mass="34066">MPDRPKQSVLAVQNIKGGAGKTTIAVNLAALLAERHHQRVLLIDADPQCNASLYLLKDERFAARTREDKARREGNLHDLFHGDVRYFDVVSGKPHGPLRKVSDYLEPVRKCAGGGSLTLVCGSARMFEVQEIAAEIVVSRIKKWLPRAGDAYEHVIIDCPPSISSVSLAALKAADKILVPMTADHFSLHGLPLLMKALREYKKVLDIRAKVAGVVLSMFPPSRHAIQRAKAQGYVQAIGALCAAQKPAFAASPRGSPRMKPTETPSRRTNRCRSPTNPSTSRSSPSSTRSRTRWGFLEVRRDEPRANRR</sequence>
<evidence type="ECO:0000313" key="3">
    <source>
        <dbReference type="EMBL" id="KYG04700.1"/>
    </source>
</evidence>
<reference evidence="3 4" key="1">
    <citation type="submission" date="2014-02" db="EMBL/GenBank/DDBJ databases">
        <title>The small core and large imbalanced accessory genome model reveals a collaborative survival strategy of Sorangium cellulosum strains in nature.</title>
        <authorList>
            <person name="Han K."/>
            <person name="Peng R."/>
            <person name="Blom J."/>
            <person name="Li Y.-Z."/>
        </authorList>
    </citation>
    <scope>NUCLEOTIDE SEQUENCE [LARGE SCALE GENOMIC DNA]</scope>
    <source>
        <strain evidence="3 4">So0007-03</strain>
    </source>
</reference>
<dbReference type="PANTHER" id="PTHR13696:SF52">
    <property type="entry name" value="PARA FAMILY PROTEIN CT_582"/>
    <property type="match status" value="1"/>
</dbReference>
<evidence type="ECO:0000313" key="4">
    <source>
        <dbReference type="Proteomes" id="UP000075502"/>
    </source>
</evidence>
<dbReference type="Proteomes" id="UP000075502">
    <property type="component" value="Unassembled WGS sequence"/>
</dbReference>
<dbReference type="CDD" id="cd02042">
    <property type="entry name" value="ParAB_family"/>
    <property type="match status" value="1"/>
</dbReference>
<evidence type="ECO:0000256" key="1">
    <source>
        <dbReference type="SAM" id="MobiDB-lite"/>
    </source>
</evidence>